<protein>
    <submittedName>
        <fullName evidence="1">Uncharacterized protein</fullName>
    </submittedName>
</protein>
<sequence>MCPSRLQTPRGHKPPSSRFVDGIFYLSLPNPVRGERVLLPSRQSVCRSFQMSGKQRRPSQGCLRACQWNEISFPRAGNQSLPHEKAAGATDFFRFRDEG</sequence>
<dbReference type="Proteomes" id="UP001519460">
    <property type="component" value="Unassembled WGS sequence"/>
</dbReference>
<accession>A0ABD0JLR3</accession>
<gene>
    <name evidence="1" type="ORF">BaRGS_00033066</name>
</gene>
<keyword evidence="2" id="KW-1185">Reference proteome</keyword>
<evidence type="ECO:0000313" key="1">
    <source>
        <dbReference type="EMBL" id="KAK7475695.1"/>
    </source>
</evidence>
<name>A0ABD0JLR3_9CAEN</name>
<dbReference type="AlphaFoldDB" id="A0ABD0JLR3"/>
<proteinExistence type="predicted"/>
<evidence type="ECO:0000313" key="2">
    <source>
        <dbReference type="Proteomes" id="UP001519460"/>
    </source>
</evidence>
<organism evidence="1 2">
    <name type="scientific">Batillaria attramentaria</name>
    <dbReference type="NCBI Taxonomy" id="370345"/>
    <lineage>
        <taxon>Eukaryota</taxon>
        <taxon>Metazoa</taxon>
        <taxon>Spiralia</taxon>
        <taxon>Lophotrochozoa</taxon>
        <taxon>Mollusca</taxon>
        <taxon>Gastropoda</taxon>
        <taxon>Caenogastropoda</taxon>
        <taxon>Sorbeoconcha</taxon>
        <taxon>Cerithioidea</taxon>
        <taxon>Batillariidae</taxon>
        <taxon>Batillaria</taxon>
    </lineage>
</organism>
<comment type="caution">
    <text evidence="1">The sequence shown here is derived from an EMBL/GenBank/DDBJ whole genome shotgun (WGS) entry which is preliminary data.</text>
</comment>
<reference evidence="1 2" key="1">
    <citation type="journal article" date="2023" name="Sci. Data">
        <title>Genome assembly of the Korean intertidal mud-creeper Batillaria attramentaria.</title>
        <authorList>
            <person name="Patra A.K."/>
            <person name="Ho P.T."/>
            <person name="Jun S."/>
            <person name="Lee S.J."/>
            <person name="Kim Y."/>
            <person name="Won Y.J."/>
        </authorList>
    </citation>
    <scope>NUCLEOTIDE SEQUENCE [LARGE SCALE GENOMIC DNA]</scope>
    <source>
        <strain evidence="1">Wonlab-2016</strain>
    </source>
</reference>
<dbReference type="EMBL" id="JACVVK020000397">
    <property type="protein sequence ID" value="KAK7475695.1"/>
    <property type="molecule type" value="Genomic_DNA"/>
</dbReference>